<proteinExistence type="predicted"/>
<dbReference type="Proteomes" id="UP001054857">
    <property type="component" value="Unassembled WGS sequence"/>
</dbReference>
<gene>
    <name evidence="3" type="ORF">Agub_g1055</name>
</gene>
<dbReference type="AlphaFoldDB" id="A0AAD3HH64"/>
<evidence type="ECO:0000313" key="4">
    <source>
        <dbReference type="Proteomes" id="UP001054857"/>
    </source>
</evidence>
<reference evidence="3 4" key="1">
    <citation type="journal article" date="2021" name="Sci. Rep.">
        <title>Genome sequencing of the multicellular alga Astrephomene provides insights into convergent evolution of germ-soma differentiation.</title>
        <authorList>
            <person name="Yamashita S."/>
            <person name="Yamamoto K."/>
            <person name="Matsuzaki R."/>
            <person name="Suzuki S."/>
            <person name="Yamaguchi H."/>
            <person name="Hirooka S."/>
            <person name="Minakuchi Y."/>
            <person name="Miyagishima S."/>
            <person name="Kawachi M."/>
            <person name="Toyoda A."/>
            <person name="Nozaki H."/>
        </authorList>
    </citation>
    <scope>NUCLEOTIDE SEQUENCE [LARGE SCALE GENOMIC DNA]</scope>
    <source>
        <strain evidence="3 4">NIES-4017</strain>
    </source>
</reference>
<accession>A0AAD3HH64</accession>
<feature type="transmembrane region" description="Helical" evidence="2">
    <location>
        <begin position="197"/>
        <end position="219"/>
    </location>
</feature>
<evidence type="ECO:0000313" key="3">
    <source>
        <dbReference type="EMBL" id="GFR40488.1"/>
    </source>
</evidence>
<organism evidence="3 4">
    <name type="scientific">Astrephomene gubernaculifera</name>
    <dbReference type="NCBI Taxonomy" id="47775"/>
    <lineage>
        <taxon>Eukaryota</taxon>
        <taxon>Viridiplantae</taxon>
        <taxon>Chlorophyta</taxon>
        <taxon>core chlorophytes</taxon>
        <taxon>Chlorophyceae</taxon>
        <taxon>CS clade</taxon>
        <taxon>Chlamydomonadales</taxon>
        <taxon>Astrephomenaceae</taxon>
        <taxon>Astrephomene</taxon>
    </lineage>
</organism>
<evidence type="ECO:0000256" key="2">
    <source>
        <dbReference type="SAM" id="Phobius"/>
    </source>
</evidence>
<evidence type="ECO:0000256" key="1">
    <source>
        <dbReference type="SAM" id="MobiDB-lite"/>
    </source>
</evidence>
<feature type="transmembrane region" description="Helical" evidence="2">
    <location>
        <begin position="118"/>
        <end position="136"/>
    </location>
</feature>
<feature type="transmembrane region" description="Helical" evidence="2">
    <location>
        <begin position="53"/>
        <end position="76"/>
    </location>
</feature>
<feature type="transmembrane region" description="Helical" evidence="2">
    <location>
        <begin position="171"/>
        <end position="191"/>
    </location>
</feature>
<keyword evidence="4" id="KW-1185">Reference proteome</keyword>
<feature type="region of interest" description="Disordered" evidence="1">
    <location>
        <begin position="241"/>
        <end position="268"/>
    </location>
</feature>
<keyword evidence="2" id="KW-0812">Transmembrane</keyword>
<protein>
    <submittedName>
        <fullName evidence="3">Uncharacterized protein</fullName>
    </submittedName>
</protein>
<feature type="compositionally biased region" description="Low complexity" evidence="1">
    <location>
        <begin position="242"/>
        <end position="268"/>
    </location>
</feature>
<keyword evidence="2" id="KW-0472">Membrane</keyword>
<dbReference type="EMBL" id="BMAR01000001">
    <property type="protein sequence ID" value="GFR40488.1"/>
    <property type="molecule type" value="Genomic_DNA"/>
</dbReference>
<feature type="non-terminal residue" evidence="3">
    <location>
        <position position="268"/>
    </location>
</feature>
<name>A0AAD3HH64_9CHLO</name>
<sequence>MRRMDSSVNGSRRSTKDCYQSLAVSRLIYLGLLVLRFEAFVSHADTLCLTRLGSFFCVTGTLLGLSAHIASIALLVRESKQRTATSQSSQVQKCTSVHACGLHVPSGGRQARSATSRLQPLVVPLSMAGLVLELLSGVPPAALPYGRILTMLLITSIVLQRDPFWEVLPQLGAALALDFVGFLAAVLTGRYDTPHAVLWHLLSSIAAAVAVVALAPLYAGLPPPPAVPHAQVAATTRLLAVQQPQAPQQQQQQGPQQQQQGPQEPLPP</sequence>
<comment type="caution">
    <text evidence="3">The sequence shown here is derived from an EMBL/GenBank/DDBJ whole genome shotgun (WGS) entry which is preliminary data.</text>
</comment>
<feature type="transmembrane region" description="Helical" evidence="2">
    <location>
        <begin position="21"/>
        <end position="41"/>
    </location>
</feature>
<keyword evidence="2" id="KW-1133">Transmembrane helix</keyword>